<evidence type="ECO:0000259" key="6">
    <source>
        <dbReference type="Pfam" id="PF05199"/>
    </source>
</evidence>
<accession>A0A7G3PGV0</accession>
<reference evidence="7" key="1">
    <citation type="submission" date="2019-11" db="EMBL/GenBank/DDBJ databases">
        <authorList>
            <person name="Huang H.-J."/>
        </authorList>
    </citation>
    <scope>NUCLEOTIDE SEQUENCE</scope>
    <source>
        <strain evidence="7">Whitefly</strain>
    </source>
</reference>
<dbReference type="AlphaFoldDB" id="A0A7G3PGV0"/>
<dbReference type="GO" id="GO:0016614">
    <property type="term" value="F:oxidoreductase activity, acting on CH-OH group of donors"/>
    <property type="evidence" value="ECO:0007669"/>
    <property type="project" value="InterPro"/>
</dbReference>
<evidence type="ECO:0000256" key="1">
    <source>
        <dbReference type="ARBA" id="ARBA00001974"/>
    </source>
</evidence>
<reference evidence="7" key="2">
    <citation type="journal article" date="2020" name="Insect Sci.">
        <title>Identification of salivary proteins in the whitefly Bemisia tabaci by transcriptomic and LC-MS/MS analyses.</title>
        <authorList>
            <person name="Huang H.J."/>
            <person name="Ye Z.X."/>
            <person name="Lu G."/>
            <person name="Zhang C.X."/>
            <person name="Chen J.P."/>
            <person name="Li J.M."/>
        </authorList>
    </citation>
    <scope>NUCLEOTIDE SEQUENCE</scope>
    <source>
        <strain evidence="7">Whitefly</strain>
    </source>
</reference>
<dbReference type="InterPro" id="IPR000172">
    <property type="entry name" value="GMC_OxRdtase_N"/>
</dbReference>
<dbReference type="PANTHER" id="PTHR11552:SF147">
    <property type="entry name" value="CHOLINE DEHYDROGENASE, MITOCHONDRIAL"/>
    <property type="match status" value="1"/>
</dbReference>
<feature type="domain" description="Glucose-methanol-choline oxidoreductase C-terminal" evidence="6">
    <location>
        <begin position="220"/>
        <end position="361"/>
    </location>
</feature>
<feature type="domain" description="Glucose-methanol-choline oxidoreductase N-terminal" evidence="5">
    <location>
        <begin position="8"/>
        <end position="112"/>
    </location>
</feature>
<name>A0A7G3PGV0_BEMTA</name>
<keyword evidence="4" id="KW-0274">FAD</keyword>
<comment type="similarity">
    <text evidence="2">Belongs to the GMC oxidoreductase family.</text>
</comment>
<protein>
    <submittedName>
        <fullName evidence="7">Quinone-like glucose dehydrogenase FAD</fullName>
    </submittedName>
</protein>
<dbReference type="Gene3D" id="3.30.560.10">
    <property type="entry name" value="Glucose Oxidase, domain 3"/>
    <property type="match status" value="1"/>
</dbReference>
<comment type="cofactor">
    <cofactor evidence="1">
        <name>FAD</name>
        <dbReference type="ChEBI" id="CHEBI:57692"/>
    </cofactor>
</comment>
<dbReference type="InterPro" id="IPR012132">
    <property type="entry name" value="GMC_OxRdtase"/>
</dbReference>
<evidence type="ECO:0000256" key="4">
    <source>
        <dbReference type="ARBA" id="ARBA00022827"/>
    </source>
</evidence>
<sequence length="374" mass="41180">MVGHVCTGRRMLPGKVFLSPIVHRENFKLLTNTHVTRILIDTNTNTAYGVELVTKQGQIFTVQASKEVIVTAGAIGSAQLLMLSGIGPRHQLLLHDIDLVKDLNVGGNLKLNAVFTGAVMAHEKALMRHTSVEDMAFDYLAHNDGPLATYGTFSHTVFMDTLTDGYPDVEFHSYYFNKGHHEWLCDFKAMYNYADEYRTKLAQLNDQHNLAVLSLTLLRPHSTGRVILESKNPFDRPIVVGNLLSDEHDVLTFLKALEKISLLEETEAFNEVGSKLVPIAVEECSAFPFKSPDYWKCALKYFTTAASKPTGTCKMGPGSDPSAVVDGFGRVYGINGLRVSGSAVLPDPLTAYSSAPLLMLAEKVAEHIMVSYTI</sequence>
<keyword evidence="3" id="KW-0285">Flavoprotein</keyword>
<evidence type="ECO:0000256" key="2">
    <source>
        <dbReference type="ARBA" id="ARBA00010790"/>
    </source>
</evidence>
<dbReference type="Pfam" id="PF00732">
    <property type="entry name" value="GMC_oxred_N"/>
    <property type="match status" value="1"/>
</dbReference>
<dbReference type="Gene3D" id="3.50.50.60">
    <property type="entry name" value="FAD/NAD(P)-binding domain"/>
    <property type="match status" value="2"/>
</dbReference>
<dbReference type="Pfam" id="PF05199">
    <property type="entry name" value="GMC_oxred_C"/>
    <property type="match status" value="1"/>
</dbReference>
<dbReference type="SUPFAM" id="SSF54373">
    <property type="entry name" value="FAD-linked reductases, C-terminal domain"/>
    <property type="match status" value="1"/>
</dbReference>
<dbReference type="InterPro" id="IPR007867">
    <property type="entry name" value="GMC_OxRtase_C"/>
</dbReference>
<dbReference type="InterPro" id="IPR036188">
    <property type="entry name" value="FAD/NAD-bd_sf"/>
</dbReference>
<evidence type="ECO:0000259" key="5">
    <source>
        <dbReference type="Pfam" id="PF00732"/>
    </source>
</evidence>
<organism evidence="7">
    <name type="scientific">Bemisia tabaci</name>
    <name type="common">Sweetpotato whitefly</name>
    <name type="synonym">Aleurodes tabaci</name>
    <dbReference type="NCBI Taxonomy" id="7038"/>
    <lineage>
        <taxon>Eukaryota</taxon>
        <taxon>Metazoa</taxon>
        <taxon>Ecdysozoa</taxon>
        <taxon>Arthropoda</taxon>
        <taxon>Hexapoda</taxon>
        <taxon>Insecta</taxon>
        <taxon>Pterygota</taxon>
        <taxon>Neoptera</taxon>
        <taxon>Paraneoptera</taxon>
        <taxon>Hemiptera</taxon>
        <taxon>Sternorrhyncha</taxon>
        <taxon>Aleyrodoidea</taxon>
        <taxon>Aleyrodidae</taxon>
        <taxon>Aleyrodinae</taxon>
        <taxon>Bemisia</taxon>
    </lineage>
</organism>
<dbReference type="SUPFAM" id="SSF51905">
    <property type="entry name" value="FAD/NAD(P)-binding domain"/>
    <property type="match status" value="1"/>
</dbReference>
<dbReference type="GO" id="GO:0050660">
    <property type="term" value="F:flavin adenine dinucleotide binding"/>
    <property type="evidence" value="ECO:0007669"/>
    <property type="project" value="InterPro"/>
</dbReference>
<evidence type="ECO:0000256" key="3">
    <source>
        <dbReference type="ARBA" id="ARBA00022630"/>
    </source>
</evidence>
<dbReference type="PANTHER" id="PTHR11552">
    <property type="entry name" value="GLUCOSE-METHANOL-CHOLINE GMC OXIDOREDUCTASE"/>
    <property type="match status" value="1"/>
</dbReference>
<proteinExistence type="evidence at transcript level"/>
<dbReference type="EMBL" id="MN747983">
    <property type="protein sequence ID" value="QHB15706.1"/>
    <property type="molecule type" value="mRNA"/>
</dbReference>
<evidence type="ECO:0000313" key="7">
    <source>
        <dbReference type="EMBL" id="QHB15706.1"/>
    </source>
</evidence>